<comment type="caution">
    <text evidence="3">The sequence shown here is derived from an EMBL/GenBank/DDBJ whole genome shotgun (WGS) entry which is preliminary data.</text>
</comment>
<dbReference type="Pfam" id="PF09423">
    <property type="entry name" value="PhoD"/>
    <property type="match status" value="1"/>
</dbReference>
<dbReference type="InterPro" id="IPR018946">
    <property type="entry name" value="PhoD-like_MPP"/>
</dbReference>
<dbReference type="InterPro" id="IPR052900">
    <property type="entry name" value="Phospholipid_Metab_Enz"/>
</dbReference>
<evidence type="ECO:0000259" key="2">
    <source>
        <dbReference type="Pfam" id="PF16655"/>
    </source>
</evidence>
<dbReference type="SUPFAM" id="SSF56300">
    <property type="entry name" value="Metallo-dependent phosphatases"/>
    <property type="match status" value="1"/>
</dbReference>
<dbReference type="Gene3D" id="3.60.21.70">
    <property type="entry name" value="PhoD-like phosphatase"/>
    <property type="match status" value="1"/>
</dbReference>
<dbReference type="PANTHER" id="PTHR43606">
    <property type="entry name" value="PHOSPHATASE, PUTATIVE (AFU_ORTHOLOGUE AFUA_6G08710)-RELATED"/>
    <property type="match status" value="1"/>
</dbReference>
<evidence type="ECO:0000313" key="3">
    <source>
        <dbReference type="EMBL" id="TJZ78256.1"/>
    </source>
</evidence>
<gene>
    <name evidence="3" type="ORF">FCG67_09300</name>
</gene>
<dbReference type="InterPro" id="IPR029052">
    <property type="entry name" value="Metallo-depent_PP-like"/>
</dbReference>
<name>A0ABY2RKP9_9NOCA</name>
<dbReference type="EMBL" id="SUMD01000004">
    <property type="protein sequence ID" value="TJZ78256.1"/>
    <property type="molecule type" value="Genomic_DNA"/>
</dbReference>
<organism evidence="3 4">
    <name type="scientific">Rhodococcus oryzae</name>
    <dbReference type="NCBI Taxonomy" id="2571143"/>
    <lineage>
        <taxon>Bacteria</taxon>
        <taxon>Bacillati</taxon>
        <taxon>Actinomycetota</taxon>
        <taxon>Actinomycetes</taxon>
        <taxon>Mycobacteriales</taxon>
        <taxon>Nocardiaceae</taxon>
        <taxon>Rhodococcus</taxon>
    </lineage>
</organism>
<dbReference type="PROSITE" id="PS51318">
    <property type="entry name" value="TAT"/>
    <property type="match status" value="1"/>
</dbReference>
<dbReference type="InterPro" id="IPR038607">
    <property type="entry name" value="PhoD-like_sf"/>
</dbReference>
<dbReference type="InterPro" id="IPR032093">
    <property type="entry name" value="PhoD_N"/>
</dbReference>
<feature type="domain" description="Phospholipase D N-terminal" evidence="2">
    <location>
        <begin position="75"/>
        <end position="176"/>
    </location>
</feature>
<dbReference type="CDD" id="cd07389">
    <property type="entry name" value="MPP_PhoD"/>
    <property type="match status" value="1"/>
</dbReference>
<reference evidence="3 4" key="1">
    <citation type="submission" date="2019-04" db="EMBL/GenBank/DDBJ databases">
        <title>Rhodococcus oryzae sp. nov., a novel actinomycete isolated from rhizosphere soil of rice (Oryza sativa L.).</title>
        <authorList>
            <person name="Li C."/>
        </authorList>
    </citation>
    <scope>NUCLEOTIDE SEQUENCE [LARGE SCALE GENOMIC DNA]</scope>
    <source>
        <strain evidence="3 4">NEAU-CX67</strain>
    </source>
</reference>
<dbReference type="Pfam" id="PF16655">
    <property type="entry name" value="PhoD_N"/>
    <property type="match status" value="1"/>
</dbReference>
<keyword evidence="4" id="KW-1185">Reference proteome</keyword>
<evidence type="ECO:0000259" key="1">
    <source>
        <dbReference type="Pfam" id="PF09423"/>
    </source>
</evidence>
<sequence>MNIRPQGPPRVEHTSKFGSDLRVSDNWLPDRTTLPSLSRRTLLKSSAALAGVGLGVAAAGTAGAAPGAGVVGFAHGVASGDPLPDRVIIWTRVTPSADALPGSGAGAAVALDWQVATDPVFDSVVRSGTVTADAASDHTAKVDVTGLKPATVYHYRFTARGGAVGGQVSPVGRTLTAPANDADLARLRFGVVSCSNWEAGFFSAYRHLAQREDLDAVLHLGDYIYEYGRGEYGGRNGAVRPTDPPHEIVSLADYRIRHAQHKTDPDLMALHARVPFIATWDDHESADNAYDGGAENHNPATEGDWASRKASSVRAYFEWMPVRPTGAGAEVTTYRRFRFGNLAEISMLDLRTYRDVQPAATAGHEVDSPDRTITGRAQMDWLTTGIVSSPTQWKVVGNPVMIAPTLIPPLDPKTTKALTDLIGVPQAGIPYGTDSWDGYAADRRRLYNAIADAGVDNTVFLTGDVHTSWACDLPLDAANYPAGPTIGTELVVPSVTSPNMDDSLGVPPRTASLAVEEAYKAVNRHIRYLDFDSHGYGVFEIAPAGSQMDWYYISDPIDPNATVRHGASFRVADGTQRTVPVGTPLDPAAHHPGA</sequence>
<feature type="domain" description="PhoD-like phosphatase metallophosphatase" evidence="1">
    <location>
        <begin position="189"/>
        <end position="550"/>
    </location>
</feature>
<accession>A0ABY2RKP9</accession>
<proteinExistence type="predicted"/>
<protein>
    <submittedName>
        <fullName evidence="3">Alkaline phosphatase</fullName>
    </submittedName>
</protein>
<dbReference type="Gene3D" id="2.60.40.380">
    <property type="entry name" value="Purple acid phosphatase-like, N-terminal"/>
    <property type="match status" value="1"/>
</dbReference>
<dbReference type="InterPro" id="IPR006311">
    <property type="entry name" value="TAT_signal"/>
</dbReference>
<dbReference type="Proteomes" id="UP000305109">
    <property type="component" value="Unassembled WGS sequence"/>
</dbReference>
<evidence type="ECO:0000313" key="4">
    <source>
        <dbReference type="Proteomes" id="UP000305109"/>
    </source>
</evidence>
<dbReference type="PANTHER" id="PTHR43606:SF2">
    <property type="entry name" value="ALKALINE PHOSPHATASE FAMILY PROTEIN (AFU_ORTHOLOGUE AFUA_5G03860)"/>
    <property type="match status" value="1"/>
</dbReference>